<keyword evidence="1" id="KW-0812">Transmembrane</keyword>
<sequence length="125" mass="12918">MSNLSETVMTSDATLVWFAKIAGAVAGSAVSLAYMLPNGKREAGIRFAVGIICGMVFGGAAGVKIAKTLSLEALLGRAELMLMGATAASLAAWSVLGILKRFAERVKHAPLPGLPTSQRSKNDKA</sequence>
<gene>
    <name evidence="2" type="ORF">CEV31_1824</name>
</gene>
<dbReference type="RefSeq" id="WP_094506637.1">
    <property type="nucleotide sequence ID" value="NZ_JBHEEK010000004.1"/>
</dbReference>
<accession>A0A256FXH3</accession>
<dbReference type="EMBL" id="NNRJ01000016">
    <property type="protein sequence ID" value="OYR19542.1"/>
    <property type="molecule type" value="Genomic_DNA"/>
</dbReference>
<dbReference type="Pfam" id="PF19602">
    <property type="entry name" value="DUF6107"/>
    <property type="match status" value="1"/>
</dbReference>
<feature type="transmembrane region" description="Helical" evidence="1">
    <location>
        <begin position="15"/>
        <end position="35"/>
    </location>
</feature>
<name>A0A256FXH3_9HYPH</name>
<evidence type="ECO:0000256" key="1">
    <source>
        <dbReference type="SAM" id="Phobius"/>
    </source>
</evidence>
<evidence type="ECO:0000313" key="3">
    <source>
        <dbReference type="Proteomes" id="UP000215590"/>
    </source>
</evidence>
<keyword evidence="3" id="KW-1185">Reference proteome</keyword>
<dbReference type="Proteomes" id="UP000215590">
    <property type="component" value="Unassembled WGS sequence"/>
</dbReference>
<evidence type="ECO:0000313" key="2">
    <source>
        <dbReference type="EMBL" id="OYR19542.1"/>
    </source>
</evidence>
<comment type="caution">
    <text evidence="2">The sequence shown here is derived from an EMBL/GenBank/DDBJ whole genome shotgun (WGS) entry which is preliminary data.</text>
</comment>
<dbReference type="AlphaFoldDB" id="A0A256FXH3"/>
<proteinExistence type="predicted"/>
<dbReference type="OrthoDB" id="7906947at2"/>
<keyword evidence="1" id="KW-0472">Membrane</keyword>
<reference evidence="2 3" key="1">
    <citation type="submission" date="2017-07" db="EMBL/GenBank/DDBJ databases">
        <title>Phylogenetic study on the rhizospheric bacterium Ochrobactrum sp. A44.</title>
        <authorList>
            <person name="Krzyzanowska D.M."/>
            <person name="Ossowicki A."/>
            <person name="Rajewska M."/>
            <person name="Maciag T."/>
            <person name="Kaczynski Z."/>
            <person name="Czerwicka M."/>
            <person name="Jafra S."/>
        </authorList>
    </citation>
    <scope>NUCLEOTIDE SEQUENCE [LARGE SCALE GENOMIC DNA]</scope>
    <source>
        <strain evidence="2 3">DSM 7216</strain>
    </source>
</reference>
<feature type="transmembrane region" description="Helical" evidence="1">
    <location>
        <begin position="78"/>
        <end position="99"/>
    </location>
</feature>
<dbReference type="InterPro" id="IPR046089">
    <property type="entry name" value="DUF6107"/>
</dbReference>
<organism evidence="2 3">
    <name type="scientific">Brucella thiophenivorans</name>
    <dbReference type="NCBI Taxonomy" id="571255"/>
    <lineage>
        <taxon>Bacteria</taxon>
        <taxon>Pseudomonadati</taxon>
        <taxon>Pseudomonadota</taxon>
        <taxon>Alphaproteobacteria</taxon>
        <taxon>Hyphomicrobiales</taxon>
        <taxon>Brucellaceae</taxon>
        <taxon>Brucella/Ochrobactrum group</taxon>
        <taxon>Brucella</taxon>
    </lineage>
</organism>
<keyword evidence="1" id="KW-1133">Transmembrane helix</keyword>
<feature type="transmembrane region" description="Helical" evidence="1">
    <location>
        <begin position="47"/>
        <end position="66"/>
    </location>
</feature>
<protein>
    <submittedName>
        <fullName evidence="2">Putative membrane protein</fullName>
    </submittedName>
</protein>